<proteinExistence type="evidence at transcript level"/>
<dbReference type="EMBL" id="BT055179">
    <property type="protein sequence ID" value="ACL53786.1"/>
    <property type="molecule type" value="mRNA"/>
</dbReference>
<feature type="region of interest" description="Disordered" evidence="1">
    <location>
        <begin position="103"/>
        <end position="124"/>
    </location>
</feature>
<feature type="region of interest" description="Disordered" evidence="1">
    <location>
        <begin position="28"/>
        <end position="81"/>
    </location>
</feature>
<sequence length="124" mass="12574">MPPDSGIATRHCHYSNLQHHIQVRMPVDEAAEAPPLPEQLSRASSPLPWTLPSMNGAGAVAPADSPSPFHPSVRNASSSPSAISASPLVAAAAAGSQSVVSCPIAGAGPNEPPPCTQRSSTRAP</sequence>
<evidence type="ECO:0000256" key="1">
    <source>
        <dbReference type="SAM" id="MobiDB-lite"/>
    </source>
</evidence>
<reference evidence="2" key="2">
    <citation type="submission" date="2012-06" db="EMBL/GenBank/DDBJ databases">
        <authorList>
            <person name="Yu Y."/>
            <person name="Currie J."/>
            <person name="Lomeli R."/>
            <person name="Angelova A."/>
            <person name="Collura K."/>
            <person name="Wissotski M."/>
            <person name="Campos D."/>
            <person name="Kudrna D."/>
            <person name="Golser W."/>
            <person name="Ashely E."/>
            <person name="Descour A."/>
            <person name="Fernandes J."/>
            <person name="Soderlund C."/>
            <person name="Walbot V."/>
        </authorList>
    </citation>
    <scope>NUCLEOTIDE SEQUENCE</scope>
    <source>
        <strain evidence="2">B73</strain>
    </source>
</reference>
<name>B8A0T7_MAIZE</name>
<accession>B8A0T7</accession>
<reference evidence="2" key="1">
    <citation type="journal article" date="2009" name="PLoS Genet.">
        <title>Sequencing, mapping, and analysis of 27,455 maize full-length cDNAs.</title>
        <authorList>
            <person name="Soderlund C."/>
            <person name="Descour A."/>
            <person name="Kudrna D."/>
            <person name="Bomhoff M."/>
            <person name="Boyd L."/>
            <person name="Currie J."/>
            <person name="Angelova A."/>
            <person name="Collura K."/>
            <person name="Wissotski M."/>
            <person name="Ashley E."/>
            <person name="Morrow D."/>
            <person name="Fernandes J."/>
            <person name="Walbot V."/>
            <person name="Yu Y."/>
        </authorList>
    </citation>
    <scope>NUCLEOTIDE SEQUENCE</scope>
    <source>
        <strain evidence="2">B73</strain>
    </source>
</reference>
<dbReference type="AlphaFoldDB" id="B8A0T7"/>
<protein>
    <submittedName>
        <fullName evidence="2">Uncharacterized protein</fullName>
    </submittedName>
</protein>
<evidence type="ECO:0000313" key="2">
    <source>
        <dbReference type="EMBL" id="ACL53786.1"/>
    </source>
</evidence>
<organism evidence="2">
    <name type="scientific">Zea mays</name>
    <name type="common">Maize</name>
    <dbReference type="NCBI Taxonomy" id="4577"/>
    <lineage>
        <taxon>Eukaryota</taxon>
        <taxon>Viridiplantae</taxon>
        <taxon>Streptophyta</taxon>
        <taxon>Embryophyta</taxon>
        <taxon>Tracheophyta</taxon>
        <taxon>Spermatophyta</taxon>
        <taxon>Magnoliopsida</taxon>
        <taxon>Liliopsida</taxon>
        <taxon>Poales</taxon>
        <taxon>Poaceae</taxon>
        <taxon>PACMAD clade</taxon>
        <taxon>Panicoideae</taxon>
        <taxon>Andropogonodae</taxon>
        <taxon>Andropogoneae</taxon>
        <taxon>Tripsacinae</taxon>
        <taxon>Zea</taxon>
    </lineage>
</organism>
<feature type="compositionally biased region" description="Low complexity" evidence="1">
    <location>
        <begin position="71"/>
        <end position="81"/>
    </location>
</feature>